<dbReference type="STRING" id="307507.A0A2V0P6E9"/>
<gene>
    <name evidence="6" type="ORF">Rsub_05034</name>
</gene>
<organism evidence="6 7">
    <name type="scientific">Raphidocelis subcapitata</name>
    <dbReference type="NCBI Taxonomy" id="307507"/>
    <lineage>
        <taxon>Eukaryota</taxon>
        <taxon>Viridiplantae</taxon>
        <taxon>Chlorophyta</taxon>
        <taxon>core chlorophytes</taxon>
        <taxon>Chlorophyceae</taxon>
        <taxon>CS clade</taxon>
        <taxon>Sphaeropleales</taxon>
        <taxon>Selenastraceae</taxon>
        <taxon>Raphidocelis</taxon>
    </lineage>
</organism>
<dbReference type="InterPro" id="IPR039175">
    <property type="entry name" value="TIM22"/>
</dbReference>
<dbReference type="OrthoDB" id="1913277at2759"/>
<comment type="subcellular location">
    <subcellularLocation>
        <location evidence="1">Membrane</location>
        <topology evidence="1">Multi-pass membrane protein</topology>
    </subcellularLocation>
</comment>
<sequence length="309" mass="30114">MPPSNRRPLYSDSDMAPAQPEGAAPAAGSGGGGGGSGASPPGVGTVGAVGGGAALSPPGGGADAALDDGVPRLFTKQPCTVKGLAAALSAGVLGYLFGFVPGMIRHRASKWALVHLDGCRSAQSLAIMSGAYTAVHCICQRVRQVEDGWNRGLAGCATGLVLGWGNGPLGALQSCAGIGGLSYLIDFGGGAAEASTLPDGRPGRRGVGGAGGGASDGGAGGGARREVERRVREAMALPPVAFLGECFRVAYFDGCGGCSGGGGGGCSPWPLPAAAMRAPQQAAVAAASGSGSSGTGKQRRRRQRGESSP</sequence>
<dbReference type="Proteomes" id="UP000247498">
    <property type="component" value="Unassembled WGS sequence"/>
</dbReference>
<dbReference type="PANTHER" id="PTHR14110">
    <property type="entry name" value="MITOCHONDRIAL IMPORT INNER MEMBRANE TRANSLOCASE SUBUNIT TIM22"/>
    <property type="match status" value="1"/>
</dbReference>
<keyword evidence="4" id="KW-0472">Membrane</keyword>
<feature type="compositionally biased region" description="Gly residues" evidence="5">
    <location>
        <begin position="205"/>
        <end position="222"/>
    </location>
</feature>
<dbReference type="AlphaFoldDB" id="A0A2V0P6E9"/>
<accession>A0A2V0P6E9</accession>
<dbReference type="EMBL" id="BDRX01000034">
    <property type="protein sequence ID" value="GBF92665.1"/>
    <property type="molecule type" value="Genomic_DNA"/>
</dbReference>
<dbReference type="GO" id="GO:0045039">
    <property type="term" value="P:protein insertion into mitochondrial inner membrane"/>
    <property type="evidence" value="ECO:0007669"/>
    <property type="project" value="InterPro"/>
</dbReference>
<name>A0A2V0P6E9_9CHLO</name>
<evidence type="ECO:0000256" key="5">
    <source>
        <dbReference type="SAM" id="MobiDB-lite"/>
    </source>
</evidence>
<feature type="region of interest" description="Disordered" evidence="5">
    <location>
        <begin position="195"/>
        <end position="226"/>
    </location>
</feature>
<feature type="region of interest" description="Disordered" evidence="5">
    <location>
        <begin position="277"/>
        <end position="309"/>
    </location>
</feature>
<reference evidence="6 7" key="1">
    <citation type="journal article" date="2018" name="Sci. Rep.">
        <title>Raphidocelis subcapitata (=Pseudokirchneriella subcapitata) provides an insight into genome evolution and environmental adaptations in the Sphaeropleales.</title>
        <authorList>
            <person name="Suzuki S."/>
            <person name="Yamaguchi H."/>
            <person name="Nakajima N."/>
            <person name="Kawachi M."/>
        </authorList>
    </citation>
    <scope>NUCLEOTIDE SEQUENCE [LARGE SCALE GENOMIC DNA]</scope>
    <source>
        <strain evidence="6 7">NIES-35</strain>
    </source>
</reference>
<evidence type="ECO:0000313" key="6">
    <source>
        <dbReference type="EMBL" id="GBF92665.1"/>
    </source>
</evidence>
<keyword evidence="3" id="KW-1133">Transmembrane helix</keyword>
<keyword evidence="7" id="KW-1185">Reference proteome</keyword>
<evidence type="ECO:0000256" key="2">
    <source>
        <dbReference type="ARBA" id="ARBA00022692"/>
    </source>
</evidence>
<feature type="compositionally biased region" description="Low complexity" evidence="5">
    <location>
        <begin position="277"/>
        <end position="290"/>
    </location>
</feature>
<dbReference type="GO" id="GO:0042721">
    <property type="term" value="C:TIM22 mitochondrial import inner membrane insertion complex"/>
    <property type="evidence" value="ECO:0007669"/>
    <property type="project" value="InterPro"/>
</dbReference>
<dbReference type="InParanoid" id="A0A2V0P6E9"/>
<evidence type="ECO:0000313" key="7">
    <source>
        <dbReference type="Proteomes" id="UP000247498"/>
    </source>
</evidence>
<dbReference type="Pfam" id="PF02466">
    <property type="entry name" value="Tim17"/>
    <property type="match status" value="1"/>
</dbReference>
<feature type="compositionally biased region" description="Gly residues" evidence="5">
    <location>
        <begin position="28"/>
        <end position="37"/>
    </location>
</feature>
<proteinExistence type="predicted"/>
<feature type="region of interest" description="Disordered" evidence="5">
    <location>
        <begin position="1"/>
        <end position="43"/>
    </location>
</feature>
<feature type="compositionally biased region" description="Low complexity" evidence="5">
    <location>
        <begin position="16"/>
        <end position="27"/>
    </location>
</feature>
<protein>
    <submittedName>
        <fullName evidence="6">Mitochondrial import inner membrane translocase subunit</fullName>
    </submittedName>
</protein>
<evidence type="ECO:0000256" key="3">
    <source>
        <dbReference type="ARBA" id="ARBA00022989"/>
    </source>
</evidence>
<comment type="caution">
    <text evidence="6">The sequence shown here is derived from an EMBL/GenBank/DDBJ whole genome shotgun (WGS) entry which is preliminary data.</text>
</comment>
<evidence type="ECO:0000256" key="1">
    <source>
        <dbReference type="ARBA" id="ARBA00004141"/>
    </source>
</evidence>
<dbReference type="PANTHER" id="PTHR14110:SF18">
    <property type="entry name" value="OUTER ENVELOPE PORE PROTEIN 16-3, CHLOROPLASTIC_MITOCHONDRIAL"/>
    <property type="match status" value="1"/>
</dbReference>
<evidence type="ECO:0000256" key="4">
    <source>
        <dbReference type="ARBA" id="ARBA00023136"/>
    </source>
</evidence>
<keyword evidence="2" id="KW-0812">Transmembrane</keyword>